<gene>
    <name evidence="2" type="ORF">GALMADRAFT_142799</name>
</gene>
<dbReference type="HOGENOM" id="CLU_1310217_0_0_1"/>
<organism evidence="2 3">
    <name type="scientific">Galerina marginata (strain CBS 339.88)</name>
    <dbReference type="NCBI Taxonomy" id="685588"/>
    <lineage>
        <taxon>Eukaryota</taxon>
        <taxon>Fungi</taxon>
        <taxon>Dikarya</taxon>
        <taxon>Basidiomycota</taxon>
        <taxon>Agaricomycotina</taxon>
        <taxon>Agaricomycetes</taxon>
        <taxon>Agaricomycetidae</taxon>
        <taxon>Agaricales</taxon>
        <taxon>Agaricineae</taxon>
        <taxon>Strophariaceae</taxon>
        <taxon>Galerina</taxon>
    </lineage>
</organism>
<protein>
    <submittedName>
        <fullName evidence="2">Uncharacterized protein</fullName>
    </submittedName>
</protein>
<sequence>MPLSLASYHHPGCSTSISAPTTWMRRDLGKTTARSDNRAAALEVNGWGGSRKIQGETRAVGDPEAAFTHPLSQLYALSQPPHLLVKAPQLLSTPHPHAWHHLIAHVRVADATATLANRRHVISTSRQPIRRGHGITSGTANSLPSRACATTGSSHGQKRVDQQQPDPLLLLPLVFRPMYRCRPRTSGSSHHDLIQSFSFLQLQAEAKTRR</sequence>
<evidence type="ECO:0000313" key="3">
    <source>
        <dbReference type="Proteomes" id="UP000027222"/>
    </source>
</evidence>
<proteinExistence type="predicted"/>
<dbReference type="EMBL" id="KL142388">
    <property type="protein sequence ID" value="KDR72473.1"/>
    <property type="molecule type" value="Genomic_DNA"/>
</dbReference>
<accession>A0A067T0G1</accession>
<feature type="region of interest" description="Disordered" evidence="1">
    <location>
        <begin position="125"/>
        <end position="163"/>
    </location>
</feature>
<name>A0A067T0G1_GALM3</name>
<dbReference type="Proteomes" id="UP000027222">
    <property type="component" value="Unassembled WGS sequence"/>
</dbReference>
<dbReference type="AlphaFoldDB" id="A0A067T0G1"/>
<evidence type="ECO:0000313" key="2">
    <source>
        <dbReference type="EMBL" id="KDR72473.1"/>
    </source>
</evidence>
<feature type="compositionally biased region" description="Polar residues" evidence="1">
    <location>
        <begin position="136"/>
        <end position="155"/>
    </location>
</feature>
<reference evidence="3" key="1">
    <citation type="journal article" date="2014" name="Proc. Natl. Acad. Sci. U.S.A.">
        <title>Extensive sampling of basidiomycete genomes demonstrates inadequacy of the white-rot/brown-rot paradigm for wood decay fungi.</title>
        <authorList>
            <person name="Riley R."/>
            <person name="Salamov A.A."/>
            <person name="Brown D.W."/>
            <person name="Nagy L.G."/>
            <person name="Floudas D."/>
            <person name="Held B.W."/>
            <person name="Levasseur A."/>
            <person name="Lombard V."/>
            <person name="Morin E."/>
            <person name="Otillar R."/>
            <person name="Lindquist E.A."/>
            <person name="Sun H."/>
            <person name="LaButti K.M."/>
            <person name="Schmutz J."/>
            <person name="Jabbour D."/>
            <person name="Luo H."/>
            <person name="Baker S.E."/>
            <person name="Pisabarro A.G."/>
            <person name="Walton J.D."/>
            <person name="Blanchette R.A."/>
            <person name="Henrissat B."/>
            <person name="Martin F."/>
            <person name="Cullen D."/>
            <person name="Hibbett D.S."/>
            <person name="Grigoriev I.V."/>
        </authorList>
    </citation>
    <scope>NUCLEOTIDE SEQUENCE [LARGE SCALE GENOMIC DNA]</scope>
    <source>
        <strain evidence="3">CBS 339.88</strain>
    </source>
</reference>
<evidence type="ECO:0000256" key="1">
    <source>
        <dbReference type="SAM" id="MobiDB-lite"/>
    </source>
</evidence>
<keyword evidence="3" id="KW-1185">Reference proteome</keyword>